<protein>
    <submittedName>
        <fullName evidence="1">Uncharacterized protein</fullName>
    </submittedName>
</protein>
<keyword evidence="2" id="KW-1185">Reference proteome</keyword>
<dbReference type="OrthoDB" id="9861431at2"/>
<gene>
    <name evidence="1" type="ORF">OPDIPICF_03362</name>
</gene>
<evidence type="ECO:0000313" key="2">
    <source>
        <dbReference type="Proteomes" id="UP000441399"/>
    </source>
</evidence>
<organism evidence="1 2">
    <name type="scientific">BD1-7 clade bacterium</name>
    <dbReference type="NCBI Taxonomy" id="2029982"/>
    <lineage>
        <taxon>Bacteria</taxon>
        <taxon>Pseudomonadati</taxon>
        <taxon>Pseudomonadota</taxon>
        <taxon>Gammaproteobacteria</taxon>
        <taxon>Cellvibrionales</taxon>
        <taxon>Spongiibacteraceae</taxon>
        <taxon>BD1-7 clade</taxon>
    </lineage>
</organism>
<evidence type="ECO:0000313" key="1">
    <source>
        <dbReference type="EMBL" id="CAA0125127.1"/>
    </source>
</evidence>
<accession>A0A5S9QZN6</accession>
<dbReference type="AlphaFoldDB" id="A0A5S9QZN6"/>
<name>A0A5S9QZN6_9GAMM</name>
<dbReference type="Proteomes" id="UP000441399">
    <property type="component" value="Unassembled WGS sequence"/>
</dbReference>
<sequence length="77" mass="8481">MEATDLEQITEAASAANETLGYKMPGYNTHDIGQASHEYHSLVQCMAAFQCHGEAIMPHIDHEVQNYMTLAVDSNAK</sequence>
<reference evidence="1 2" key="1">
    <citation type="submission" date="2019-11" db="EMBL/GenBank/DDBJ databases">
        <authorList>
            <person name="Holert J."/>
        </authorList>
    </citation>
    <scope>NUCLEOTIDE SEQUENCE [LARGE SCALE GENOMIC DNA]</scope>
    <source>
        <strain evidence="1">SB11_3</strain>
    </source>
</reference>
<proteinExistence type="predicted"/>
<dbReference type="EMBL" id="CACSIO010000061">
    <property type="protein sequence ID" value="CAA0125127.1"/>
    <property type="molecule type" value="Genomic_DNA"/>
</dbReference>